<dbReference type="AlphaFoldDB" id="A9A7X3"/>
<proteinExistence type="predicted"/>
<accession>A9A7X3</accession>
<evidence type="ECO:0000313" key="1">
    <source>
        <dbReference type="EMBL" id="ABX00892.1"/>
    </source>
</evidence>
<dbReference type="HOGENOM" id="CLU_2629753_0_0_2"/>
<dbReference type="STRING" id="444158.MmarC6_0066"/>
<name>A9A7X3_METM6</name>
<sequence length="77" mass="8721">MKMLGEFLKRVKKIKVLNTKGAEESYSIILDTETKGISFEPKVYAMHPKLREILQAANDFAVEVLGKEKDSGIDYES</sequence>
<gene>
    <name evidence="1" type="ordered locus">MmarC6_0066</name>
</gene>
<dbReference type="EMBL" id="CP000867">
    <property type="protein sequence ID" value="ABX00892.1"/>
    <property type="molecule type" value="Genomic_DNA"/>
</dbReference>
<reference evidence="1" key="1">
    <citation type="submission" date="2007-10" db="EMBL/GenBank/DDBJ databases">
        <title>Complete sequence of Methanococcus maripaludis C6.</title>
        <authorList>
            <consortium name="US DOE Joint Genome Institute"/>
            <person name="Copeland A."/>
            <person name="Lucas S."/>
            <person name="Lapidus A."/>
            <person name="Barry K."/>
            <person name="Glavina del Rio T."/>
            <person name="Dalin E."/>
            <person name="Tice H."/>
            <person name="Pitluck S."/>
            <person name="Clum A."/>
            <person name="Schmutz J."/>
            <person name="Larimer F."/>
            <person name="Land M."/>
            <person name="Hauser L."/>
            <person name="Kyrpides N."/>
            <person name="Mikhailova N."/>
            <person name="Sieprawska-Lupa M."/>
            <person name="Whitman W.B."/>
            <person name="Richardson P."/>
        </authorList>
    </citation>
    <scope>NUCLEOTIDE SEQUENCE [LARGE SCALE GENOMIC DNA]</scope>
    <source>
        <strain evidence="1">C6</strain>
    </source>
</reference>
<dbReference type="KEGG" id="mmx:MmarC6_0066"/>
<organism evidence="1">
    <name type="scientific">Methanococcus maripaludis (strain C6 / ATCC BAA-1332)</name>
    <dbReference type="NCBI Taxonomy" id="444158"/>
    <lineage>
        <taxon>Archaea</taxon>
        <taxon>Methanobacteriati</taxon>
        <taxon>Methanobacteriota</taxon>
        <taxon>Methanomada group</taxon>
        <taxon>Methanococci</taxon>
        <taxon>Methanococcales</taxon>
        <taxon>Methanococcaceae</taxon>
        <taxon>Methanococcus</taxon>
    </lineage>
</organism>
<protein>
    <submittedName>
        <fullName evidence="1">Uncharacterized protein</fullName>
    </submittedName>
</protein>